<name>A0ABS1IY75_9FIRM</name>
<feature type="domain" description="Glycosyltransferase subfamily 4-like N-terminal" evidence="2">
    <location>
        <begin position="27"/>
        <end position="184"/>
    </location>
</feature>
<sequence length="373" mass="42784">MTNLNNMENEHKQIKICFVAPLPPPYGGIANWTRVFTEYLSKNNLADISLVNTAPKGRVTEGRGILKRVFVSGFAMFGIVSEIRDKIKTDKMDCVHIATSGSLAAIRDLMVANLLRRENIPFIYHIHFGRIPEIIRKNTIEWRLIKKVITLSARTIAIDKSTKDELSAYFRDKIEYIPNPIDLKALPVPSESTEKTVMYLGWVIKQKGIEELIASWKSIQTVVKDWKLQIVGPYKIEYIDELRKKYSFENVELIEEKSHKEAMELLNRASVFVLPSYTEGCPYVIMEAMALKKIIIGTRVGNIPEMLGDNCGILIDVQNVEELKKHLKEVITQADRYDNLREAAYEKAKSEYDISRISAKILYMVKEIIEKRS</sequence>
<evidence type="ECO:0000259" key="2">
    <source>
        <dbReference type="Pfam" id="PF13439"/>
    </source>
</evidence>
<dbReference type="Proteomes" id="UP000604730">
    <property type="component" value="Unassembled WGS sequence"/>
</dbReference>
<dbReference type="Gene3D" id="3.40.50.2000">
    <property type="entry name" value="Glycogen Phosphorylase B"/>
    <property type="match status" value="2"/>
</dbReference>
<gene>
    <name evidence="3" type="ORF">JJN12_02255</name>
</gene>
<evidence type="ECO:0000259" key="1">
    <source>
        <dbReference type="Pfam" id="PF00534"/>
    </source>
</evidence>
<comment type="caution">
    <text evidence="3">The sequence shown here is derived from an EMBL/GenBank/DDBJ whole genome shotgun (WGS) entry which is preliminary data.</text>
</comment>
<dbReference type="Pfam" id="PF00534">
    <property type="entry name" value="Glycos_transf_1"/>
    <property type="match status" value="1"/>
</dbReference>
<dbReference type="InterPro" id="IPR001296">
    <property type="entry name" value="Glyco_trans_1"/>
</dbReference>
<protein>
    <submittedName>
        <fullName evidence="3">Glycosyltransferase family 4 protein</fullName>
    </submittedName>
</protein>
<dbReference type="SUPFAM" id="SSF53756">
    <property type="entry name" value="UDP-Glycosyltransferase/glycogen phosphorylase"/>
    <property type="match status" value="1"/>
</dbReference>
<dbReference type="RefSeq" id="WP_208428170.1">
    <property type="nucleotide sequence ID" value="NZ_JAEPRJ010000001.1"/>
</dbReference>
<dbReference type="Pfam" id="PF13439">
    <property type="entry name" value="Glyco_transf_4"/>
    <property type="match status" value="1"/>
</dbReference>
<dbReference type="InterPro" id="IPR028098">
    <property type="entry name" value="Glyco_trans_4-like_N"/>
</dbReference>
<proteinExistence type="predicted"/>
<dbReference type="PANTHER" id="PTHR45947:SF3">
    <property type="entry name" value="SULFOQUINOVOSYL TRANSFERASE SQD2"/>
    <property type="match status" value="1"/>
</dbReference>
<feature type="domain" description="Glycosyl transferase family 1" evidence="1">
    <location>
        <begin position="191"/>
        <end position="346"/>
    </location>
</feature>
<dbReference type="EMBL" id="JAEPRJ010000001">
    <property type="protein sequence ID" value="MBK5896609.1"/>
    <property type="molecule type" value="Genomic_DNA"/>
</dbReference>
<dbReference type="CDD" id="cd03801">
    <property type="entry name" value="GT4_PimA-like"/>
    <property type="match status" value="1"/>
</dbReference>
<dbReference type="PANTHER" id="PTHR45947">
    <property type="entry name" value="SULFOQUINOVOSYL TRANSFERASE SQD2"/>
    <property type="match status" value="1"/>
</dbReference>
<evidence type="ECO:0000313" key="3">
    <source>
        <dbReference type="EMBL" id="MBK5896609.1"/>
    </source>
</evidence>
<keyword evidence="4" id="KW-1185">Reference proteome</keyword>
<accession>A0ABS1IY75</accession>
<organism evidence="3 4">
    <name type="scientific">Catonella massiliensis</name>
    <dbReference type="NCBI Taxonomy" id="2799636"/>
    <lineage>
        <taxon>Bacteria</taxon>
        <taxon>Bacillati</taxon>
        <taxon>Bacillota</taxon>
        <taxon>Clostridia</taxon>
        <taxon>Lachnospirales</taxon>
        <taxon>Lachnospiraceae</taxon>
        <taxon>Catonella</taxon>
    </lineage>
</organism>
<reference evidence="3 4" key="1">
    <citation type="submission" date="2021-01" db="EMBL/GenBank/DDBJ databases">
        <title>Isolation and description of Catonella massiliensis sp. nov., a novel Catonella species, isolated from a stable periodontitis subject.</title>
        <authorList>
            <person name="Antezack A."/>
            <person name="Boxberger M."/>
            <person name="La Scola B."/>
            <person name="Monnet-Corti V."/>
        </authorList>
    </citation>
    <scope>NUCLEOTIDE SEQUENCE [LARGE SCALE GENOMIC DNA]</scope>
    <source>
        <strain evidence="3 4">Marseille-Q4567</strain>
    </source>
</reference>
<dbReference type="InterPro" id="IPR050194">
    <property type="entry name" value="Glycosyltransferase_grp1"/>
</dbReference>
<evidence type="ECO:0000313" key="4">
    <source>
        <dbReference type="Proteomes" id="UP000604730"/>
    </source>
</evidence>